<name>A0A7J8KAW8_ROUAE</name>
<reference evidence="1 2" key="1">
    <citation type="journal article" date="2020" name="Nature">
        <title>Six reference-quality genomes reveal evolution of bat adaptations.</title>
        <authorList>
            <person name="Jebb D."/>
            <person name="Huang Z."/>
            <person name="Pippel M."/>
            <person name="Hughes G.M."/>
            <person name="Lavrichenko K."/>
            <person name="Devanna P."/>
            <person name="Winkler S."/>
            <person name="Jermiin L.S."/>
            <person name="Skirmuntt E.C."/>
            <person name="Katzourakis A."/>
            <person name="Burkitt-Gray L."/>
            <person name="Ray D.A."/>
            <person name="Sullivan K.A.M."/>
            <person name="Roscito J.G."/>
            <person name="Kirilenko B.M."/>
            <person name="Davalos L.M."/>
            <person name="Corthals A.P."/>
            <person name="Power M.L."/>
            <person name="Jones G."/>
            <person name="Ransome R.D."/>
            <person name="Dechmann D.K.N."/>
            <person name="Locatelli A.G."/>
            <person name="Puechmaille S.J."/>
            <person name="Fedrigo O."/>
            <person name="Jarvis E.D."/>
            <person name="Hiller M."/>
            <person name="Vernes S.C."/>
            <person name="Myers E.W."/>
            <person name="Teeling E.C."/>
        </authorList>
    </citation>
    <scope>NUCLEOTIDE SEQUENCE [LARGE SCALE GENOMIC DNA]</scope>
    <source>
        <strain evidence="1">MRouAeg1</strain>
        <tissue evidence="1">Muscle</tissue>
    </source>
</reference>
<sequence length="125" mass="14315">MINDIKHFFICLLDISMSSLEKCPFRSSAHFELDYFLGSDVRLNVCFNPLLDVSLENIFSHSVGCLFILLMISFGVQKFFSLMVFLLFTSSFVSLAQGAISEKILLRAIFSSRYFMHLGLTFNLF</sequence>
<proteinExistence type="predicted"/>
<keyword evidence="2" id="KW-1185">Reference proteome</keyword>
<evidence type="ECO:0000313" key="2">
    <source>
        <dbReference type="Proteomes" id="UP000593571"/>
    </source>
</evidence>
<gene>
    <name evidence="1" type="ORF">HJG63_007883</name>
</gene>
<evidence type="ECO:0000313" key="1">
    <source>
        <dbReference type="EMBL" id="KAF6506026.1"/>
    </source>
</evidence>
<dbReference type="AlphaFoldDB" id="A0A7J8KAW8"/>
<dbReference type="EMBL" id="JACASE010000001">
    <property type="protein sequence ID" value="KAF6506026.1"/>
    <property type="molecule type" value="Genomic_DNA"/>
</dbReference>
<protein>
    <submittedName>
        <fullName evidence="1">Uncharacterized protein</fullName>
    </submittedName>
</protein>
<organism evidence="1 2">
    <name type="scientific">Rousettus aegyptiacus</name>
    <name type="common">Egyptian fruit bat</name>
    <name type="synonym">Pteropus aegyptiacus</name>
    <dbReference type="NCBI Taxonomy" id="9407"/>
    <lineage>
        <taxon>Eukaryota</taxon>
        <taxon>Metazoa</taxon>
        <taxon>Chordata</taxon>
        <taxon>Craniata</taxon>
        <taxon>Vertebrata</taxon>
        <taxon>Euteleostomi</taxon>
        <taxon>Mammalia</taxon>
        <taxon>Eutheria</taxon>
        <taxon>Laurasiatheria</taxon>
        <taxon>Chiroptera</taxon>
        <taxon>Yinpterochiroptera</taxon>
        <taxon>Pteropodoidea</taxon>
        <taxon>Pteropodidae</taxon>
        <taxon>Rousettinae</taxon>
        <taxon>Rousettus</taxon>
    </lineage>
</organism>
<dbReference type="Proteomes" id="UP000593571">
    <property type="component" value="Unassembled WGS sequence"/>
</dbReference>
<accession>A0A7J8KAW8</accession>
<comment type="caution">
    <text evidence="1">The sequence shown here is derived from an EMBL/GenBank/DDBJ whole genome shotgun (WGS) entry which is preliminary data.</text>
</comment>